<feature type="transmembrane region" description="Helical" evidence="1">
    <location>
        <begin position="81"/>
        <end position="100"/>
    </location>
</feature>
<organism evidence="2 3">
    <name type="scientific">Jeotgalibacillus proteolyticus</name>
    <dbReference type="NCBI Taxonomy" id="2082395"/>
    <lineage>
        <taxon>Bacteria</taxon>
        <taxon>Bacillati</taxon>
        <taxon>Bacillota</taxon>
        <taxon>Bacilli</taxon>
        <taxon>Bacillales</taxon>
        <taxon>Caryophanaceae</taxon>
        <taxon>Jeotgalibacillus</taxon>
    </lineage>
</organism>
<protein>
    <submittedName>
        <fullName evidence="2">Uncharacterized protein</fullName>
    </submittedName>
</protein>
<dbReference type="EMBL" id="PREZ01000002">
    <property type="protein sequence ID" value="PPA71731.1"/>
    <property type="molecule type" value="Genomic_DNA"/>
</dbReference>
<keyword evidence="1" id="KW-1133">Transmembrane helix</keyword>
<feature type="transmembrane region" description="Helical" evidence="1">
    <location>
        <begin position="12"/>
        <end position="34"/>
    </location>
</feature>
<sequence length="191" mass="21441">MKENFQDYTEGNIVLLSLAIITFIGGLFSALFLPNLVHLTLLYTGSSLYISTPFLANILFGVFSVLLAIAFFLASRADRKTIMASIPFFLAAAVIIPGWLTNYSALYVDKIIYNPITSLQSKAYEWSDVKEAVRERNTDTPPIERVNLLFHDGTELSYIVNPKFYEVAPVVYTLLSDNNIDVEILQTEETP</sequence>
<name>A0A2S5GFP3_9BACL</name>
<evidence type="ECO:0000313" key="3">
    <source>
        <dbReference type="Proteomes" id="UP000239047"/>
    </source>
</evidence>
<evidence type="ECO:0000256" key="1">
    <source>
        <dbReference type="SAM" id="Phobius"/>
    </source>
</evidence>
<dbReference type="AlphaFoldDB" id="A0A2S5GFP3"/>
<gene>
    <name evidence="2" type="ORF">C4B60_06690</name>
</gene>
<accession>A0A2S5GFP3</accession>
<keyword evidence="3" id="KW-1185">Reference proteome</keyword>
<feature type="transmembrane region" description="Helical" evidence="1">
    <location>
        <begin position="54"/>
        <end position="74"/>
    </location>
</feature>
<keyword evidence="1" id="KW-0472">Membrane</keyword>
<dbReference type="Proteomes" id="UP000239047">
    <property type="component" value="Unassembled WGS sequence"/>
</dbReference>
<dbReference type="RefSeq" id="WP_104057220.1">
    <property type="nucleotide sequence ID" value="NZ_PREZ01000002.1"/>
</dbReference>
<keyword evidence="1" id="KW-0812">Transmembrane</keyword>
<evidence type="ECO:0000313" key="2">
    <source>
        <dbReference type="EMBL" id="PPA71731.1"/>
    </source>
</evidence>
<comment type="caution">
    <text evidence="2">The sequence shown here is derived from an EMBL/GenBank/DDBJ whole genome shotgun (WGS) entry which is preliminary data.</text>
</comment>
<proteinExistence type="predicted"/>
<reference evidence="2 3" key="1">
    <citation type="submission" date="2018-02" db="EMBL/GenBank/DDBJ databases">
        <title>Jeotgalibacillus proteolyticum sp. nov. a protease producing bacterium isolated from ocean sediments of Laizhou Bay.</title>
        <authorList>
            <person name="Li Y."/>
        </authorList>
    </citation>
    <scope>NUCLEOTIDE SEQUENCE [LARGE SCALE GENOMIC DNA]</scope>
    <source>
        <strain evidence="2 3">22-7</strain>
    </source>
</reference>